<sequence>MATNQICSVDNKQIEIYNENENENEEDDDEEEENSEINCRTEIGEANLVQCKQAQIGNRSDYYGPVKVRTLYKITVPKSHNNTALSGHGSPINFARPFDNSIIGSSTSRETFVPVTASEMARAALGNRRHLSEDTTESDPNSISTNDISDQTPLVTGVNKSKAKQIVCLTAAILGILIMIIILIIEIILYYQINPSSGDDNLPMNFTERLVTRG</sequence>
<evidence type="ECO:0000313" key="3">
    <source>
        <dbReference type="EMBL" id="KAK9499407.1"/>
    </source>
</evidence>
<gene>
    <name evidence="3" type="ORF">O3M35_002449</name>
</gene>
<feature type="transmembrane region" description="Helical" evidence="2">
    <location>
        <begin position="166"/>
        <end position="193"/>
    </location>
</feature>
<proteinExistence type="predicted"/>
<dbReference type="AlphaFoldDB" id="A0AAW1CS59"/>
<keyword evidence="2" id="KW-1133">Transmembrane helix</keyword>
<keyword evidence="2" id="KW-0472">Membrane</keyword>
<evidence type="ECO:0000256" key="1">
    <source>
        <dbReference type="SAM" id="MobiDB-lite"/>
    </source>
</evidence>
<dbReference type="EMBL" id="JAPXFL010000011">
    <property type="protein sequence ID" value="KAK9499407.1"/>
    <property type="molecule type" value="Genomic_DNA"/>
</dbReference>
<comment type="caution">
    <text evidence="3">The sequence shown here is derived from an EMBL/GenBank/DDBJ whole genome shotgun (WGS) entry which is preliminary data.</text>
</comment>
<name>A0AAW1CS59_9HEMI</name>
<feature type="compositionally biased region" description="Polar residues" evidence="1">
    <location>
        <begin position="138"/>
        <end position="148"/>
    </location>
</feature>
<protein>
    <submittedName>
        <fullName evidence="3">Uncharacterized protein</fullName>
    </submittedName>
</protein>
<accession>A0AAW1CS59</accession>
<evidence type="ECO:0000313" key="4">
    <source>
        <dbReference type="Proteomes" id="UP001461498"/>
    </source>
</evidence>
<evidence type="ECO:0000256" key="2">
    <source>
        <dbReference type="SAM" id="Phobius"/>
    </source>
</evidence>
<organism evidence="3 4">
    <name type="scientific">Rhynocoris fuscipes</name>
    <dbReference type="NCBI Taxonomy" id="488301"/>
    <lineage>
        <taxon>Eukaryota</taxon>
        <taxon>Metazoa</taxon>
        <taxon>Ecdysozoa</taxon>
        <taxon>Arthropoda</taxon>
        <taxon>Hexapoda</taxon>
        <taxon>Insecta</taxon>
        <taxon>Pterygota</taxon>
        <taxon>Neoptera</taxon>
        <taxon>Paraneoptera</taxon>
        <taxon>Hemiptera</taxon>
        <taxon>Heteroptera</taxon>
        <taxon>Panheteroptera</taxon>
        <taxon>Cimicomorpha</taxon>
        <taxon>Reduviidae</taxon>
        <taxon>Harpactorinae</taxon>
        <taxon>Harpactorini</taxon>
        <taxon>Rhynocoris</taxon>
    </lineage>
</organism>
<feature type="region of interest" description="Disordered" evidence="1">
    <location>
        <begin position="127"/>
        <end position="148"/>
    </location>
</feature>
<keyword evidence="4" id="KW-1185">Reference proteome</keyword>
<dbReference type="Proteomes" id="UP001461498">
    <property type="component" value="Unassembled WGS sequence"/>
</dbReference>
<reference evidence="3 4" key="1">
    <citation type="submission" date="2022-12" db="EMBL/GenBank/DDBJ databases">
        <title>Chromosome-level genome assembly of true bugs.</title>
        <authorList>
            <person name="Ma L."/>
            <person name="Li H."/>
        </authorList>
    </citation>
    <scope>NUCLEOTIDE SEQUENCE [LARGE SCALE GENOMIC DNA]</scope>
    <source>
        <strain evidence="3">Lab_2022b</strain>
    </source>
</reference>
<keyword evidence="2" id="KW-0812">Transmembrane</keyword>